<evidence type="ECO:0000313" key="5">
    <source>
        <dbReference type="EMBL" id="TDE92634.1"/>
    </source>
</evidence>
<proteinExistence type="predicted"/>
<evidence type="ECO:0000256" key="3">
    <source>
        <dbReference type="SAM" id="SignalP"/>
    </source>
</evidence>
<dbReference type="SUPFAM" id="SSF53300">
    <property type="entry name" value="vWA-like"/>
    <property type="match status" value="1"/>
</dbReference>
<protein>
    <recommendedName>
        <fullName evidence="4">VWFA domain-containing protein</fullName>
    </recommendedName>
</protein>
<feature type="transmembrane region" description="Helical" evidence="2">
    <location>
        <begin position="626"/>
        <end position="645"/>
    </location>
</feature>
<dbReference type="EMBL" id="SMNA01000006">
    <property type="protein sequence ID" value="TDE92634.1"/>
    <property type="molecule type" value="Genomic_DNA"/>
</dbReference>
<reference evidence="5 6" key="1">
    <citation type="submission" date="2019-03" db="EMBL/GenBank/DDBJ databases">
        <title>Genomic features of bacteria from cold environments.</title>
        <authorList>
            <person name="Shen L."/>
        </authorList>
    </citation>
    <scope>NUCLEOTIDE SEQUENCE [LARGE SCALE GENOMIC DNA]</scope>
    <source>
        <strain evidence="6">T3246-1</strain>
    </source>
</reference>
<feature type="region of interest" description="Disordered" evidence="1">
    <location>
        <begin position="821"/>
        <end position="919"/>
    </location>
</feature>
<dbReference type="PROSITE" id="PS50234">
    <property type="entry name" value="VWFA"/>
    <property type="match status" value="1"/>
</dbReference>
<dbReference type="InterPro" id="IPR002035">
    <property type="entry name" value="VWF_A"/>
</dbReference>
<dbReference type="RefSeq" id="WP_133108264.1">
    <property type="nucleotide sequence ID" value="NZ_SMNA01000006.1"/>
</dbReference>
<keyword evidence="2" id="KW-1133">Transmembrane helix</keyword>
<feature type="domain" description="VWFA" evidence="4">
    <location>
        <begin position="54"/>
        <end position="279"/>
    </location>
</feature>
<gene>
    <name evidence="5" type="ORF">EXU48_13940</name>
</gene>
<feature type="compositionally biased region" description="Pro residues" evidence="1">
    <location>
        <begin position="863"/>
        <end position="876"/>
    </location>
</feature>
<keyword evidence="3" id="KW-0732">Signal</keyword>
<evidence type="ECO:0000256" key="2">
    <source>
        <dbReference type="SAM" id="Phobius"/>
    </source>
</evidence>
<keyword evidence="2" id="KW-0812">Transmembrane</keyword>
<feature type="compositionally biased region" description="Low complexity" evidence="1">
    <location>
        <begin position="834"/>
        <end position="848"/>
    </location>
</feature>
<comment type="caution">
    <text evidence="5">The sequence shown here is derived from an EMBL/GenBank/DDBJ whole genome shotgun (WGS) entry which is preliminary data.</text>
</comment>
<feature type="chain" id="PRO_5046564150" description="VWFA domain-containing protein" evidence="3">
    <location>
        <begin position="29"/>
        <end position="919"/>
    </location>
</feature>
<dbReference type="Gene3D" id="3.40.50.410">
    <property type="entry name" value="von Willebrand factor, type A domain"/>
    <property type="match status" value="1"/>
</dbReference>
<sequence length="919" mass="93138">MRRALRAGIAAGLGLALALAGTSARGDAAGDLSPTGSASFSDIAACTAEAGTLLVSIVVDESQSLQWTDPEDQRVGAVLTALDSLERLGGDTELAVEANLAVFGSEYTELVGWGSLEPGGAHGAQLRTAAQQELPERDGANLTDYRQALSGAQTSLAARSAEVGGDTCKMMLWLTDGRLDVDGRGDRPATDAAREEICAPGGIIDGVRADGVAVVAMGLMTAQGQGAVDQIDRDRFQAIAEGAAGSEVCGTAPVPGNVTNGAFLTADDASLLNRLFAQMGALLEGGTPADSFDCPSDACVDGRLAVPVDAGVGGFRLVVEAADGAPAPQLVAPDGTTVVLDAATAEASGAAVSVTKNETLTTIDVAVTDPEPAVGTWTMVTDADLVTVVDLYYFWGVTLTVEAPDGVVIGEPSDVRIAARDAAGGLVAPDVYGAVDLTVTVDGAPAPFAADADGWSGEITVPADAAVSSLVVAARATAETTPNAIALGPVAVERALTTSYPPSFPTISPARLELGRLDGTTTAEATLTLTGADRGPTEVCFSEGTVAAPERAGAASLAAGAECLDVAAGATVEVPVTLTTAEQADGRVDGLLPVELHGVDPGDPIVLEVPVTGTMLRPVDAATRNWLVAVLVGAALAFAYGALVVTRRIAGRFDLSPFTRYVTAPVVVTARGPQRRDGATRLLGPEEFRGLGTSGRPTTFTAGTARYWAHRPWNPFAEARALVSGTGSEVPMTQRTVGHPDPSIRLTDFPGSTGFVIVTERPEPGADTDTIRGTLVMVVDPGKTASVAQLLPDRLAELDRVTWSKEIERAHRAWADLTTAAPNVPGVSTGSPGGQPRAAAPVGAAGPPSAGGPGPATGAVAGGPPPPRRGPDNPPPPDRREVRPAGRTGVPPSPATPSRPGGPPGPTEGGLPPPPPPRR</sequence>
<feature type="signal peptide" evidence="3">
    <location>
        <begin position="1"/>
        <end position="28"/>
    </location>
</feature>
<dbReference type="InterPro" id="IPR036465">
    <property type="entry name" value="vWFA_dom_sf"/>
</dbReference>
<dbReference type="Proteomes" id="UP000504882">
    <property type="component" value="Unassembled WGS sequence"/>
</dbReference>
<evidence type="ECO:0000313" key="6">
    <source>
        <dbReference type="Proteomes" id="UP000504882"/>
    </source>
</evidence>
<accession>A0ABY2E204</accession>
<evidence type="ECO:0000256" key="1">
    <source>
        <dbReference type="SAM" id="MobiDB-lite"/>
    </source>
</evidence>
<organism evidence="5 6">
    <name type="scientific">Occultella glacieicola</name>
    <dbReference type="NCBI Taxonomy" id="2518684"/>
    <lineage>
        <taxon>Bacteria</taxon>
        <taxon>Bacillati</taxon>
        <taxon>Actinomycetota</taxon>
        <taxon>Actinomycetes</taxon>
        <taxon>Micrococcales</taxon>
        <taxon>Ruaniaceae</taxon>
        <taxon>Occultella</taxon>
    </lineage>
</organism>
<name>A0ABY2E204_9MICO</name>
<feature type="compositionally biased region" description="Pro residues" evidence="1">
    <location>
        <begin position="891"/>
        <end position="919"/>
    </location>
</feature>
<evidence type="ECO:0000259" key="4">
    <source>
        <dbReference type="PROSITE" id="PS50234"/>
    </source>
</evidence>
<keyword evidence="6" id="KW-1185">Reference proteome</keyword>
<keyword evidence="2" id="KW-0472">Membrane</keyword>